<evidence type="ECO:0000313" key="7">
    <source>
        <dbReference type="EMBL" id="CAF0760767.1"/>
    </source>
</evidence>
<evidence type="ECO:0000259" key="6">
    <source>
        <dbReference type="Pfam" id="PF25572"/>
    </source>
</evidence>
<feature type="region of interest" description="Disordered" evidence="4">
    <location>
        <begin position="987"/>
        <end position="1012"/>
    </location>
</feature>
<evidence type="ECO:0000256" key="4">
    <source>
        <dbReference type="SAM" id="MobiDB-lite"/>
    </source>
</evidence>
<comment type="caution">
    <text evidence="7">The sequence shown here is derived from an EMBL/GenBank/DDBJ whole genome shotgun (WGS) entry which is preliminary data.</text>
</comment>
<dbReference type="GO" id="GO:0008270">
    <property type="term" value="F:zinc ion binding"/>
    <property type="evidence" value="ECO:0007669"/>
    <property type="project" value="UniProtKB-KW"/>
</dbReference>
<feature type="domain" description="ZSWIM8 TPR repeats" evidence="6">
    <location>
        <begin position="266"/>
        <end position="495"/>
    </location>
</feature>
<dbReference type="PANTHER" id="PTHR22619:SF1">
    <property type="entry name" value="ZINC FINGER SWIM DOMAIN-CONTAINING PROTEIN 8"/>
    <property type="match status" value="1"/>
</dbReference>
<organism evidence="7 9">
    <name type="scientific">Didymodactylos carnosus</name>
    <dbReference type="NCBI Taxonomy" id="1234261"/>
    <lineage>
        <taxon>Eukaryota</taxon>
        <taxon>Metazoa</taxon>
        <taxon>Spiralia</taxon>
        <taxon>Gnathifera</taxon>
        <taxon>Rotifera</taxon>
        <taxon>Eurotatoria</taxon>
        <taxon>Bdelloidea</taxon>
        <taxon>Philodinida</taxon>
        <taxon>Philodinidae</taxon>
        <taxon>Didymodactylos</taxon>
    </lineage>
</organism>
<protein>
    <recommendedName>
        <fullName evidence="10">Zinc finger protein</fullName>
    </recommendedName>
</protein>
<dbReference type="InterPro" id="IPR048370">
    <property type="entry name" value="ZSWIM4-8_C"/>
</dbReference>
<dbReference type="Pfam" id="PF21055">
    <property type="entry name" value="ZSWIM4-8_C"/>
    <property type="match status" value="1"/>
</dbReference>
<evidence type="ECO:0000313" key="9">
    <source>
        <dbReference type="Proteomes" id="UP000663829"/>
    </source>
</evidence>
<feature type="compositionally biased region" description="Polar residues" evidence="4">
    <location>
        <begin position="588"/>
        <end position="597"/>
    </location>
</feature>
<evidence type="ECO:0000256" key="1">
    <source>
        <dbReference type="ARBA" id="ARBA00022723"/>
    </source>
</evidence>
<dbReference type="Proteomes" id="UP000663829">
    <property type="component" value="Unassembled WGS sequence"/>
</dbReference>
<feature type="compositionally biased region" description="Low complexity" evidence="4">
    <location>
        <begin position="1380"/>
        <end position="1403"/>
    </location>
</feature>
<keyword evidence="1" id="KW-0479">Metal-binding</keyword>
<evidence type="ECO:0008006" key="10">
    <source>
        <dbReference type="Google" id="ProtNLM"/>
    </source>
</evidence>
<dbReference type="InterPro" id="IPR057945">
    <property type="entry name" value="TPR_ZSWIM8"/>
</dbReference>
<evidence type="ECO:0000313" key="8">
    <source>
        <dbReference type="EMBL" id="CAF3541609.1"/>
    </source>
</evidence>
<proteinExistence type="predicted"/>
<feature type="compositionally biased region" description="Polar residues" evidence="4">
    <location>
        <begin position="1067"/>
        <end position="1085"/>
    </location>
</feature>
<dbReference type="PANTHER" id="PTHR22619">
    <property type="entry name" value="ZINC FINGER SWIM DOMAIN CONTAINING PROTEIN 4, 5, 6"/>
    <property type="match status" value="1"/>
</dbReference>
<accession>A0A813Q208</accession>
<feature type="domain" description="ZSWIM4-8 C-terminal" evidence="5">
    <location>
        <begin position="1644"/>
        <end position="1813"/>
    </location>
</feature>
<dbReference type="Pfam" id="PF25572">
    <property type="entry name" value="TPR_ZSWIM8"/>
    <property type="match status" value="1"/>
</dbReference>
<feature type="region of interest" description="Disordered" evidence="4">
    <location>
        <begin position="570"/>
        <end position="620"/>
    </location>
</feature>
<evidence type="ECO:0000256" key="2">
    <source>
        <dbReference type="ARBA" id="ARBA00022771"/>
    </source>
</evidence>
<feature type="compositionally biased region" description="Polar residues" evidence="4">
    <location>
        <begin position="998"/>
        <end position="1012"/>
    </location>
</feature>
<dbReference type="GO" id="GO:0031462">
    <property type="term" value="C:Cul2-RING ubiquitin ligase complex"/>
    <property type="evidence" value="ECO:0007669"/>
    <property type="project" value="TreeGrafter"/>
</dbReference>
<feature type="compositionally biased region" description="Polar residues" evidence="4">
    <location>
        <begin position="1096"/>
        <end position="1128"/>
    </location>
</feature>
<dbReference type="OrthoDB" id="10013584at2759"/>
<gene>
    <name evidence="7" type="ORF">GPM918_LOCUS1371</name>
    <name evidence="8" type="ORF">SRO942_LOCUS1371</name>
</gene>
<evidence type="ECO:0000259" key="5">
    <source>
        <dbReference type="Pfam" id="PF21055"/>
    </source>
</evidence>
<sequence length="1824" mass="204240">MSTHGHGYGRRYPFLTRLMDMNYNYGPNYEQDVLEPEFDSDPDLQLSDSELSWQSVTDVDSMSLANHWRGWKGQPVTFGNQHCSTKEDAIPSLVDLSAKTIARTIPFELVDRFIQRSNQPVEESLQLKIAYWSFPENVENIRLYTCVANGSTDEFVKAETLYQSKCVRNVLQIGFHLSADVQEMTTATHPQNVCLRAPVSESLSRLKIDQLRKFAQYLICELPQQILPTAQRLLDDLLSDNPTKINTLQGAPDPTAGPSTSDISVWYLDETILQENISKTLHRFCQPTPQVVGDVTYLTSPSIPAAAEYSSLLRPLRGKEPEGMWNLLQIIAEMLARHDQNGIQLLEILTKQCLAQEQIMQWWFTTKVSNVYNERGTTGLRNHNALMVQQASASLCDEIVHIWRLISLNPLLNIDDRNNIYTKLCNWHINLIEKICKQKTTTTNISTTTNGLQTTTNNYPCLLTATTANGDRSMNQKRRDIDIFSGFLPAIEVAQITWYDFPNINQINVEQNEDESVTAWNKYGMSYDQALTTAYKYIAQQTSSTTASVHPLFNENKDPIVEQQQILPADEIGDSEANNNEKQEQKLNRNSSTENNCDNGSDTDSGGESGDNDADGQNDQSSDEYKIYFADPISSQSATINKTSSSLSNIHTGTTTQHSPLTYEFITLKKINDPLEIAFAQCEALRVHGFSNEAYKLAEQLAKHLLTTNDWLHPPRPPSSSSARRGHFAVSDYFTSPIARCGFLCSILTESPKHQQIAFQIGLCGLEVGRSPSTTKALEIRLLNCEQEICHELKKITLGPNEINMLRDRAEKIRNGITYTRGNALLPLSLATYIFETLRTLSLSRSGKAQTTQQQQQFSYTSCSSDTIQQNYFTSFDNHLTSSPMNVIQQQISTCVNDNDELLGFDAAISALGLKTYVSEGQNPILCEGIRRQRSDLALNLLTLYKDDQTRLIKILEKLLDRDIHILFKNPNMNPFNIGSKKLHTQSTTISSGTTSSVNLEQNHDSTNSFDDATSNRLEYKKTLATAEIDSSGLDESEGENFDQKAWEAKFRCLNLKNSSKRISNGFTSIDSSAPETNSSDNSPTISRRSIRVSSKVNADSESDTCNESPARSITHTDLTPTMNDTSQTSYTPTFCPTIMVDPNTTYTKKMLTSSTSVKSKHKTRSPCIPNQPSEALSHFMFELAKTLVQRAGGTTSTSLFQNTPHITTPPHRNLHLCAFTIALYALGVNNHVHPNWMVRTYSSLVSWITSTAVDIGLQAILILIECWESHLTPLECATASDKASRGRDKACVRAAAELALCSLQYAHALNPAEIRQSLAQCKEQNGDMLERACLTIENASKDGSVYLEVLFDVAKRWYEMYFDVTGDPLTNDEDTQTPTSSNYCFNNRNNNDNSSLSTSSSTITLTNNNNNINHAAQQNYSSPVDLYNTVDILSSYPIYPSASLQNNYTYHNSNNHTNNYIYQSTSVPPPPLSGPLNYHSYPHFPFVPVPIHFSSQPQPTITNTYLTAPFLPTTVFHQQTSAQSLSQSPYNHAHPIFVTTQQQQQQQQQQSATFPVHTSYSTNQIPIQIYSNLHHHPQQQQQTISPILLSQPSNSYPNNNLRSTPITQINTVDQQPAIVTSPLTFTPAINNTNTAPAASEHISNHRRYLVNAFRVGMLAMSTLARRSVDERRGESNSPTPRHGEDVKWLLKVALKLGNSELQDFVNSATASIINPYLLQALAFSVAYNLSQTQIGSTQMLRSPFLQPLMQKCLNSYTRCVHQRMAHLTTNNDIEEISSLMKNARSAFLLMGNNHGYNDLINFVKGSKKCKKDVFLKIWAAISN</sequence>
<feature type="region of interest" description="Disordered" evidence="4">
    <location>
        <begin position="1371"/>
        <end position="1403"/>
    </location>
</feature>
<feature type="compositionally biased region" description="Low complexity" evidence="4">
    <location>
        <begin position="987"/>
        <end position="997"/>
    </location>
</feature>
<keyword evidence="9" id="KW-1185">Reference proteome</keyword>
<dbReference type="Proteomes" id="UP000681722">
    <property type="component" value="Unassembled WGS sequence"/>
</dbReference>
<dbReference type="EMBL" id="CAJNOQ010000126">
    <property type="protein sequence ID" value="CAF0760767.1"/>
    <property type="molecule type" value="Genomic_DNA"/>
</dbReference>
<feature type="region of interest" description="Disordered" evidence="4">
    <location>
        <begin position="1067"/>
        <end position="1128"/>
    </location>
</feature>
<keyword evidence="3" id="KW-0862">Zinc</keyword>
<reference evidence="7" key="1">
    <citation type="submission" date="2021-02" db="EMBL/GenBank/DDBJ databases">
        <authorList>
            <person name="Nowell W R."/>
        </authorList>
    </citation>
    <scope>NUCLEOTIDE SEQUENCE</scope>
</reference>
<keyword evidence="2" id="KW-0863">Zinc-finger</keyword>
<evidence type="ECO:0000256" key="3">
    <source>
        <dbReference type="ARBA" id="ARBA00022833"/>
    </source>
</evidence>
<name>A0A813Q208_9BILA</name>
<feature type="compositionally biased region" description="Low complexity" evidence="4">
    <location>
        <begin position="1086"/>
        <end position="1095"/>
    </location>
</feature>
<dbReference type="EMBL" id="CAJOBC010000126">
    <property type="protein sequence ID" value="CAF3541609.1"/>
    <property type="molecule type" value="Genomic_DNA"/>
</dbReference>